<gene>
    <name evidence="2" type="ORF">T440DRAFT_427542</name>
</gene>
<dbReference type="EMBL" id="MU006314">
    <property type="protein sequence ID" value="KAF2848900.1"/>
    <property type="molecule type" value="Genomic_DNA"/>
</dbReference>
<feature type="compositionally biased region" description="Polar residues" evidence="1">
    <location>
        <begin position="54"/>
        <end position="96"/>
    </location>
</feature>
<protein>
    <submittedName>
        <fullName evidence="2">Uncharacterized protein</fullName>
    </submittedName>
</protein>
<feature type="region of interest" description="Disordered" evidence="1">
    <location>
        <begin position="112"/>
        <end position="133"/>
    </location>
</feature>
<proteinExistence type="predicted"/>
<dbReference type="AlphaFoldDB" id="A0A6A7B071"/>
<accession>A0A6A7B071</accession>
<evidence type="ECO:0000313" key="3">
    <source>
        <dbReference type="Proteomes" id="UP000799423"/>
    </source>
</evidence>
<evidence type="ECO:0000313" key="2">
    <source>
        <dbReference type="EMBL" id="KAF2848900.1"/>
    </source>
</evidence>
<dbReference type="Proteomes" id="UP000799423">
    <property type="component" value="Unassembled WGS sequence"/>
</dbReference>
<organism evidence="2 3">
    <name type="scientific">Plenodomus tracheiphilus IPT5</name>
    <dbReference type="NCBI Taxonomy" id="1408161"/>
    <lineage>
        <taxon>Eukaryota</taxon>
        <taxon>Fungi</taxon>
        <taxon>Dikarya</taxon>
        <taxon>Ascomycota</taxon>
        <taxon>Pezizomycotina</taxon>
        <taxon>Dothideomycetes</taxon>
        <taxon>Pleosporomycetidae</taxon>
        <taxon>Pleosporales</taxon>
        <taxon>Pleosporineae</taxon>
        <taxon>Leptosphaeriaceae</taxon>
        <taxon>Plenodomus</taxon>
    </lineage>
</organism>
<reference evidence="2" key="1">
    <citation type="submission" date="2020-01" db="EMBL/GenBank/DDBJ databases">
        <authorList>
            <consortium name="DOE Joint Genome Institute"/>
            <person name="Haridas S."/>
            <person name="Albert R."/>
            <person name="Binder M."/>
            <person name="Bloem J."/>
            <person name="Labutti K."/>
            <person name="Salamov A."/>
            <person name="Andreopoulos B."/>
            <person name="Baker S.E."/>
            <person name="Barry K."/>
            <person name="Bills G."/>
            <person name="Bluhm B.H."/>
            <person name="Cannon C."/>
            <person name="Castanera R."/>
            <person name="Culley D.E."/>
            <person name="Daum C."/>
            <person name="Ezra D."/>
            <person name="Gonzalez J.B."/>
            <person name="Henrissat B."/>
            <person name="Kuo A."/>
            <person name="Liang C."/>
            <person name="Lipzen A."/>
            <person name="Lutzoni F."/>
            <person name="Magnuson J."/>
            <person name="Mondo S."/>
            <person name="Nolan M."/>
            <person name="Ohm R."/>
            <person name="Pangilinan J."/>
            <person name="Park H.-J."/>
            <person name="Ramirez L."/>
            <person name="Alfaro M."/>
            <person name="Sun H."/>
            <person name="Tritt A."/>
            <person name="Yoshinaga Y."/>
            <person name="Zwiers L.-H."/>
            <person name="Turgeon B.G."/>
            <person name="Goodwin S.B."/>
            <person name="Spatafora J.W."/>
            <person name="Crous P.W."/>
            <person name="Grigoriev I.V."/>
        </authorList>
    </citation>
    <scope>NUCLEOTIDE SEQUENCE</scope>
    <source>
        <strain evidence="2">IPT5</strain>
    </source>
</reference>
<name>A0A6A7B071_9PLEO</name>
<dbReference type="OrthoDB" id="3743447at2759"/>
<keyword evidence="3" id="KW-1185">Reference proteome</keyword>
<feature type="region of interest" description="Disordered" evidence="1">
    <location>
        <begin position="47"/>
        <end position="96"/>
    </location>
</feature>
<sequence>MDQRYLPDPSQFGLQGRSGGTLESVMFGAVAPRVEPSHIFQLPPIREPHFDQHTAPSSVSMSRRPSETSHTTSNYSGYDLSRSSSPTTNSFLEPGYDSSSPVNRIAMHTAHFSPARVSSRPAPKAVRKKRTDRKNFSRLRNEINGAFPKFSKEEGEAGRRYDHSIYIAMLQRAMLKINPRLPEVANQGKYQKPGWTPLKSNNRCEDVKETLDENGEILLPLAVNKNNIFASSHQVIADSNNVIDSTCAWHHNLEAEAQSLSQRNPTKEELLAWVCKVGDSGSASKIAMSSSQRGAVGFRPPFPQQPRSLL</sequence>
<feature type="region of interest" description="Disordered" evidence="1">
    <location>
        <begin position="286"/>
        <end position="310"/>
    </location>
</feature>
<evidence type="ECO:0000256" key="1">
    <source>
        <dbReference type="SAM" id="MobiDB-lite"/>
    </source>
</evidence>